<dbReference type="GO" id="GO:1904680">
    <property type="term" value="F:peptide transmembrane transporter activity"/>
    <property type="evidence" value="ECO:0007669"/>
    <property type="project" value="TreeGrafter"/>
</dbReference>
<dbReference type="PANTHER" id="PTHR30290:SF38">
    <property type="entry name" value="D,D-DIPEPTIDE-BINDING PERIPLASMIC PROTEIN DDPA-RELATED"/>
    <property type="match status" value="1"/>
</dbReference>
<proteinExistence type="predicted"/>
<gene>
    <name evidence="3" type="ORF">S12H4_30272</name>
</gene>
<dbReference type="PANTHER" id="PTHR30290">
    <property type="entry name" value="PERIPLASMIC BINDING COMPONENT OF ABC TRANSPORTER"/>
    <property type="match status" value="1"/>
</dbReference>
<dbReference type="AlphaFoldDB" id="X1V9W3"/>
<name>X1V9W3_9ZZZZ</name>
<keyword evidence="1" id="KW-0732">Signal</keyword>
<dbReference type="Pfam" id="PF00496">
    <property type="entry name" value="SBP_bac_5"/>
    <property type="match status" value="1"/>
</dbReference>
<comment type="caution">
    <text evidence="3">The sequence shown here is derived from an EMBL/GenBank/DDBJ whole genome shotgun (WGS) entry which is preliminary data.</text>
</comment>
<dbReference type="Gene3D" id="3.10.105.10">
    <property type="entry name" value="Dipeptide-binding Protein, Domain 3"/>
    <property type="match status" value="1"/>
</dbReference>
<evidence type="ECO:0000259" key="2">
    <source>
        <dbReference type="Pfam" id="PF00496"/>
    </source>
</evidence>
<protein>
    <recommendedName>
        <fullName evidence="2">Solute-binding protein family 5 domain-containing protein</fullName>
    </recommendedName>
</protein>
<dbReference type="InterPro" id="IPR039424">
    <property type="entry name" value="SBP_5"/>
</dbReference>
<feature type="non-terminal residue" evidence="3">
    <location>
        <position position="280"/>
    </location>
</feature>
<feature type="domain" description="Solute-binding protein family 5" evidence="2">
    <location>
        <begin position="15"/>
        <end position="277"/>
    </location>
</feature>
<accession>X1V9W3</accession>
<evidence type="ECO:0000256" key="1">
    <source>
        <dbReference type="ARBA" id="ARBA00022729"/>
    </source>
</evidence>
<dbReference type="Gene3D" id="3.40.190.10">
    <property type="entry name" value="Periplasmic binding protein-like II"/>
    <property type="match status" value="1"/>
</dbReference>
<dbReference type="SUPFAM" id="SSF53850">
    <property type="entry name" value="Periplasmic binding protein-like II"/>
    <property type="match status" value="1"/>
</dbReference>
<sequence length="280" mass="31741">MRTENGGWIDSIYDEDDTVVVETSKFVPLSIDWRPLAHGWAMGIYAPEVVAAGASDWDNLVGTGPFMFKEYVAGSHISYARNPHYWDTTTINGKEYPIPFIDELLYAQIVDESTRIAALRTGVMDVWHTVPLVYGDTLARINPELIQQKWAMESMECLVMRTDRPPFDNHEVRRAMMIALDLPAISRARYGEWVLRGWPADATTAAYTPFEELPARTQELYDYDSVKARQMLADAGYPDGFRFEIVLPSYDEVIDYVTMAVAYWADIGVEATMKVMEPGA</sequence>
<dbReference type="InterPro" id="IPR000914">
    <property type="entry name" value="SBP_5_dom"/>
</dbReference>
<dbReference type="EMBL" id="BARW01017544">
    <property type="protein sequence ID" value="GAJ02365.1"/>
    <property type="molecule type" value="Genomic_DNA"/>
</dbReference>
<dbReference type="CDD" id="cd00995">
    <property type="entry name" value="PBP2_NikA_DppA_OppA_like"/>
    <property type="match status" value="1"/>
</dbReference>
<dbReference type="GO" id="GO:0015833">
    <property type="term" value="P:peptide transport"/>
    <property type="evidence" value="ECO:0007669"/>
    <property type="project" value="TreeGrafter"/>
</dbReference>
<organism evidence="3">
    <name type="scientific">marine sediment metagenome</name>
    <dbReference type="NCBI Taxonomy" id="412755"/>
    <lineage>
        <taxon>unclassified sequences</taxon>
        <taxon>metagenomes</taxon>
        <taxon>ecological metagenomes</taxon>
    </lineage>
</organism>
<reference evidence="3" key="1">
    <citation type="journal article" date="2014" name="Front. Microbiol.">
        <title>High frequency of phylogenetically diverse reductive dehalogenase-homologous genes in deep subseafloor sedimentary metagenomes.</title>
        <authorList>
            <person name="Kawai M."/>
            <person name="Futagami T."/>
            <person name="Toyoda A."/>
            <person name="Takaki Y."/>
            <person name="Nishi S."/>
            <person name="Hori S."/>
            <person name="Arai W."/>
            <person name="Tsubouchi T."/>
            <person name="Morono Y."/>
            <person name="Uchiyama I."/>
            <person name="Ito T."/>
            <person name="Fujiyama A."/>
            <person name="Inagaki F."/>
            <person name="Takami H."/>
        </authorList>
    </citation>
    <scope>NUCLEOTIDE SEQUENCE</scope>
    <source>
        <strain evidence="3">Expedition CK06-06</strain>
    </source>
</reference>
<evidence type="ECO:0000313" key="3">
    <source>
        <dbReference type="EMBL" id="GAJ02365.1"/>
    </source>
</evidence>